<keyword evidence="3" id="KW-1185">Reference proteome</keyword>
<sequence>MKYSDIRKEKMEQKWLSIKIIPQRVRDWLTRFTLDQHKKQNAVDMYERRYLKGYVGTQIKKETSLPSKYYFTPQYIFTSDLIRSTDYISFRKDLKKLMLKQRTNKYFFASGETKHQIDNLKPNDPGVVFYRHIGMIDFGNNKDLRGVVDYVDINISNLNDSYFLLLLTIKLTEEEKSRLQNLISSDYTKANQFYTEYYVDKKTIKSVDKKIAKPGAQNYIAKVNAKDSIIKTDDLDTEFNRIKKEVFSIIGKYFKLELMQQDIIQPAYIIYGTNLDIGSNVQSEEDSDKEISMDFFESMGMPIYSNDNFFSFKQYFSNEKNSEVIYEHPSFDQSNRYVVYFENRIQCKEEYQDVEYQFYYEFFEYFKEIARLDYPSYLYDDYKNVILEYRRRINLLKINGKNYKKALNIRKKFANKIYFFQTACCPIEGNFNMSLSTIKYLKQDMINGSQNIVEYYIYLKSKSSKRLDEFYKNICSETNERINEMKDLSDKHQITKSNIMTTISILIAFASLLITLRSR</sequence>
<dbReference type="RefSeq" id="WP_320324772.1">
    <property type="nucleotide sequence ID" value="NZ_JALBUS010000001.1"/>
</dbReference>
<dbReference type="Proteomes" id="UP001285244">
    <property type="component" value="Unassembled WGS sequence"/>
</dbReference>
<keyword evidence="1" id="KW-0472">Membrane</keyword>
<protein>
    <submittedName>
        <fullName evidence="2">Uncharacterized protein</fullName>
    </submittedName>
</protein>
<dbReference type="EMBL" id="JALBUS010000001">
    <property type="protein sequence ID" value="MDX8416437.1"/>
    <property type="molecule type" value="Genomic_DNA"/>
</dbReference>
<evidence type="ECO:0000313" key="2">
    <source>
        <dbReference type="EMBL" id="MDX8416437.1"/>
    </source>
</evidence>
<feature type="transmembrane region" description="Helical" evidence="1">
    <location>
        <begin position="499"/>
        <end position="516"/>
    </location>
</feature>
<reference evidence="2 3" key="1">
    <citation type="submission" date="2022-03" db="EMBL/GenBank/DDBJ databases">
        <title>Novel taxa within the pig intestine.</title>
        <authorList>
            <person name="Wylensek D."/>
            <person name="Bishof K."/>
            <person name="Afrizal A."/>
            <person name="Clavel T."/>
        </authorList>
    </citation>
    <scope>NUCLEOTIDE SEQUENCE [LARGE SCALE GENOMIC DNA]</scope>
    <source>
        <strain evidence="2 3">Cla-KB-P134</strain>
    </source>
</reference>
<comment type="caution">
    <text evidence="2">The sequence shown here is derived from an EMBL/GenBank/DDBJ whole genome shotgun (WGS) entry which is preliminary data.</text>
</comment>
<keyword evidence="1" id="KW-0812">Transmembrane</keyword>
<organism evidence="2 3">
    <name type="scientific">Absicoccus intestinalis</name>
    <dbReference type="NCBI Taxonomy" id="2926319"/>
    <lineage>
        <taxon>Bacteria</taxon>
        <taxon>Bacillati</taxon>
        <taxon>Bacillota</taxon>
        <taxon>Erysipelotrichia</taxon>
        <taxon>Erysipelotrichales</taxon>
        <taxon>Erysipelotrichaceae</taxon>
        <taxon>Absicoccus</taxon>
    </lineage>
</organism>
<accession>A0ABU4WIR8</accession>
<keyword evidence="1" id="KW-1133">Transmembrane helix</keyword>
<name>A0ABU4WIR8_9FIRM</name>
<evidence type="ECO:0000256" key="1">
    <source>
        <dbReference type="SAM" id="Phobius"/>
    </source>
</evidence>
<proteinExistence type="predicted"/>
<evidence type="ECO:0000313" key="3">
    <source>
        <dbReference type="Proteomes" id="UP001285244"/>
    </source>
</evidence>
<gene>
    <name evidence="2" type="ORF">MOZ64_01060</name>
</gene>